<dbReference type="EMBL" id="JABBXF010000016">
    <property type="protein sequence ID" value="NVK77899.1"/>
    <property type="molecule type" value="Genomic_DNA"/>
</dbReference>
<dbReference type="PANTHER" id="PTHR30055:SF235">
    <property type="entry name" value="TRANSCRIPTIONAL REGULATORY PROTEIN"/>
    <property type="match status" value="1"/>
</dbReference>
<organism evidence="5 6">
    <name type="scientific">Streptomyces morookaense</name>
    <name type="common">Streptoverticillium morookaense</name>
    <dbReference type="NCBI Taxonomy" id="1970"/>
    <lineage>
        <taxon>Bacteria</taxon>
        <taxon>Bacillati</taxon>
        <taxon>Actinomycetota</taxon>
        <taxon>Actinomycetes</taxon>
        <taxon>Kitasatosporales</taxon>
        <taxon>Streptomycetaceae</taxon>
        <taxon>Streptomyces</taxon>
    </lineage>
</organism>
<dbReference type="InterPro" id="IPR041678">
    <property type="entry name" value="TetR_C_16"/>
</dbReference>
<feature type="compositionally biased region" description="Polar residues" evidence="3">
    <location>
        <begin position="1"/>
        <end position="12"/>
    </location>
</feature>
<feature type="domain" description="HTH tetR-type" evidence="4">
    <location>
        <begin position="27"/>
        <end position="87"/>
    </location>
</feature>
<evidence type="ECO:0000256" key="3">
    <source>
        <dbReference type="SAM" id="MobiDB-lite"/>
    </source>
</evidence>
<dbReference type="PRINTS" id="PR00455">
    <property type="entry name" value="HTHTETR"/>
</dbReference>
<dbReference type="Gene3D" id="1.10.10.60">
    <property type="entry name" value="Homeodomain-like"/>
    <property type="match status" value="1"/>
</dbReference>
<keyword evidence="1 2" id="KW-0238">DNA-binding</keyword>
<dbReference type="InterPro" id="IPR036271">
    <property type="entry name" value="Tet_transcr_reg_TetR-rel_C_sf"/>
</dbReference>
<evidence type="ECO:0000313" key="5">
    <source>
        <dbReference type="EMBL" id="NVK77899.1"/>
    </source>
</evidence>
<dbReference type="RefSeq" id="WP_171079670.1">
    <property type="nucleotide sequence ID" value="NZ_BNBU01000003.1"/>
</dbReference>
<dbReference type="Proteomes" id="UP000587462">
    <property type="component" value="Unassembled WGS sequence"/>
</dbReference>
<evidence type="ECO:0000256" key="2">
    <source>
        <dbReference type="PROSITE-ProRule" id="PRU00335"/>
    </source>
</evidence>
<protein>
    <submittedName>
        <fullName evidence="5">TetR/AcrR family transcriptional regulator</fullName>
    </submittedName>
</protein>
<gene>
    <name evidence="5" type="ORF">HG542_09495</name>
</gene>
<keyword evidence="6" id="KW-1185">Reference proteome</keyword>
<evidence type="ECO:0000256" key="1">
    <source>
        <dbReference type="ARBA" id="ARBA00023125"/>
    </source>
</evidence>
<accession>A0A7Y7B2Q0</accession>
<evidence type="ECO:0000313" key="6">
    <source>
        <dbReference type="Proteomes" id="UP000587462"/>
    </source>
</evidence>
<feature type="region of interest" description="Disordered" evidence="3">
    <location>
        <begin position="1"/>
        <end position="30"/>
    </location>
</feature>
<dbReference type="InterPro" id="IPR001647">
    <property type="entry name" value="HTH_TetR"/>
</dbReference>
<dbReference type="Gene3D" id="1.10.357.10">
    <property type="entry name" value="Tetracycline Repressor, domain 2"/>
    <property type="match status" value="1"/>
</dbReference>
<dbReference type="GO" id="GO:0000976">
    <property type="term" value="F:transcription cis-regulatory region binding"/>
    <property type="evidence" value="ECO:0007669"/>
    <property type="project" value="TreeGrafter"/>
</dbReference>
<dbReference type="AlphaFoldDB" id="A0A7Y7B2Q0"/>
<comment type="caution">
    <text evidence="5">The sequence shown here is derived from an EMBL/GenBank/DDBJ whole genome shotgun (WGS) entry which is preliminary data.</text>
</comment>
<dbReference type="GO" id="GO:0003700">
    <property type="term" value="F:DNA-binding transcription factor activity"/>
    <property type="evidence" value="ECO:0007669"/>
    <property type="project" value="TreeGrafter"/>
</dbReference>
<name>A0A7Y7B2Q0_STRMO</name>
<dbReference type="SUPFAM" id="SSF46689">
    <property type="entry name" value="Homeodomain-like"/>
    <property type="match status" value="1"/>
</dbReference>
<dbReference type="InterPro" id="IPR050109">
    <property type="entry name" value="HTH-type_TetR-like_transc_reg"/>
</dbReference>
<dbReference type="SUPFAM" id="SSF48498">
    <property type="entry name" value="Tetracyclin repressor-like, C-terminal domain"/>
    <property type="match status" value="1"/>
</dbReference>
<evidence type="ECO:0000259" key="4">
    <source>
        <dbReference type="PROSITE" id="PS50977"/>
    </source>
</evidence>
<dbReference type="PANTHER" id="PTHR30055">
    <property type="entry name" value="HTH-TYPE TRANSCRIPTIONAL REGULATOR RUTR"/>
    <property type="match status" value="1"/>
</dbReference>
<dbReference type="PROSITE" id="PS50977">
    <property type="entry name" value="HTH_TETR_2"/>
    <property type="match status" value="1"/>
</dbReference>
<sequence length="212" mass="22651">MSPEQQAPSGSRKTPPAAAPQRRRDAGRTRERLLDAAQELFAERGFDRTTTREIGERAGADPALIARYFGGKPQLYLATLRAMSDREIPADLLDEERLLGFLRRITDHGPGPVTRATVVPYSDPVVQEAARTQLYERLVDPLSEHFVRDGVPGAQLRAELAVAALTGIVLARHAGALTELAAADPGELLGLVRALLGGAARSAGDGDGDEAV</sequence>
<proteinExistence type="predicted"/>
<reference evidence="5 6" key="1">
    <citation type="submission" date="2020-04" db="EMBL/GenBank/DDBJ databases">
        <title>Draft Genome Sequence of Streptomyces morookaense DSM 40503, an 8-azaguanine-producing strain.</title>
        <authorList>
            <person name="Qi J."/>
            <person name="Gao J.-M."/>
        </authorList>
    </citation>
    <scope>NUCLEOTIDE SEQUENCE [LARGE SCALE GENOMIC DNA]</scope>
    <source>
        <strain evidence="5 6">DSM 40503</strain>
    </source>
</reference>
<dbReference type="Pfam" id="PF17920">
    <property type="entry name" value="TetR_C_16"/>
    <property type="match status" value="1"/>
</dbReference>
<dbReference type="InterPro" id="IPR009057">
    <property type="entry name" value="Homeodomain-like_sf"/>
</dbReference>
<feature type="DNA-binding region" description="H-T-H motif" evidence="2">
    <location>
        <begin position="50"/>
        <end position="69"/>
    </location>
</feature>
<dbReference type="Pfam" id="PF00440">
    <property type="entry name" value="TetR_N"/>
    <property type="match status" value="1"/>
</dbReference>